<dbReference type="Proteomes" id="UP001412239">
    <property type="component" value="Unassembled WGS sequence"/>
</dbReference>
<keyword evidence="4" id="KW-1185">Reference proteome</keyword>
<organism evidence="3 4">
    <name type="scientific">Tuber aestivum</name>
    <name type="common">summer truffle</name>
    <dbReference type="NCBI Taxonomy" id="59557"/>
    <lineage>
        <taxon>Eukaryota</taxon>
        <taxon>Fungi</taxon>
        <taxon>Dikarya</taxon>
        <taxon>Ascomycota</taxon>
        <taxon>Pezizomycotina</taxon>
        <taxon>Pezizomycetes</taxon>
        <taxon>Pezizales</taxon>
        <taxon>Tuberaceae</taxon>
        <taxon>Tuber</taxon>
    </lineage>
</organism>
<feature type="compositionally biased region" description="Polar residues" evidence="1">
    <location>
        <begin position="349"/>
        <end position="372"/>
    </location>
</feature>
<feature type="region of interest" description="Disordered" evidence="1">
    <location>
        <begin position="423"/>
        <end position="460"/>
    </location>
</feature>
<dbReference type="EMBL" id="LN891246">
    <property type="protein sequence ID" value="CUS07133.1"/>
    <property type="molecule type" value="Genomic_DNA"/>
</dbReference>
<feature type="region of interest" description="Disordered" evidence="1">
    <location>
        <begin position="221"/>
        <end position="241"/>
    </location>
</feature>
<gene>
    <name evidence="3" type="ORF">GSTUAT00008787001</name>
</gene>
<keyword evidence="2" id="KW-1133">Transmembrane helix</keyword>
<feature type="region of interest" description="Disordered" evidence="1">
    <location>
        <begin position="156"/>
        <end position="189"/>
    </location>
</feature>
<name>A0A292PKX3_9PEZI</name>
<proteinExistence type="predicted"/>
<keyword evidence="2" id="KW-0472">Membrane</keyword>
<evidence type="ECO:0000313" key="3">
    <source>
        <dbReference type="EMBL" id="CUS07133.1"/>
    </source>
</evidence>
<reference evidence="3" key="1">
    <citation type="submission" date="2015-10" db="EMBL/GenBank/DDBJ databases">
        <authorList>
            <person name="Regsiter A."/>
            <person name="william w."/>
        </authorList>
    </citation>
    <scope>NUCLEOTIDE SEQUENCE</scope>
    <source>
        <strain evidence="3">Montdore</strain>
    </source>
</reference>
<feature type="region of interest" description="Disordered" evidence="1">
    <location>
        <begin position="345"/>
        <end position="372"/>
    </location>
</feature>
<protein>
    <submittedName>
        <fullName evidence="3">Uncharacterized protein</fullName>
    </submittedName>
</protein>
<feature type="transmembrane region" description="Helical" evidence="2">
    <location>
        <begin position="252"/>
        <end position="275"/>
    </location>
</feature>
<evidence type="ECO:0000256" key="1">
    <source>
        <dbReference type="SAM" id="MobiDB-lite"/>
    </source>
</evidence>
<dbReference type="AlphaFoldDB" id="A0A292PKX3"/>
<keyword evidence="2" id="KW-0812">Transmembrane</keyword>
<feature type="compositionally biased region" description="Polar residues" evidence="1">
    <location>
        <begin position="450"/>
        <end position="460"/>
    </location>
</feature>
<sequence length="460" mass="47900">MCWGGKKKKSKPDPTIRCFFGRRNNPPRWQLCSYCTVPSLIGPMPPPRTAAPDARSAAGCGVVGFHCIARIRRCVFSALIIPPTHLLPLIFPSAPPHPSTFRRPFCFTFRKTSEMALARGTCPSGYNWYVCANPAWEGCCSVDACSAAGCPPGSQLSADSSSQSSRQGNSGSSAGSTSGSGLASKKTRTVTGPVGASTITATTWADRSIFDPAPTPTFASSTFGATSATASGSPTNASSGPIPDDTNPTPHAVIVGAAIGGALIILIVILAIILCRRRRRKSKDSASGLLALGGDPEPLTGGGVVEGMSNPTLNLSINPLVTKSPYGGARIGFLAFFKRTRPVPAGKATTAQTGSPSTTYTELPSPSFPQSSRHNSIIPGFAELASPPMSSVSELSSGDPGVYSSTNVSTASTGAVVSRMPHETLRGGDRPVMRPNMTPHRREGRKHVLSWQSLEPGNGC</sequence>
<evidence type="ECO:0000313" key="4">
    <source>
        <dbReference type="Proteomes" id="UP001412239"/>
    </source>
</evidence>
<feature type="compositionally biased region" description="Low complexity" evidence="1">
    <location>
        <begin position="156"/>
        <end position="184"/>
    </location>
</feature>
<accession>A0A292PKX3</accession>
<evidence type="ECO:0000256" key="2">
    <source>
        <dbReference type="SAM" id="Phobius"/>
    </source>
</evidence>
<feature type="compositionally biased region" description="Basic and acidic residues" evidence="1">
    <location>
        <begin position="423"/>
        <end position="432"/>
    </location>
</feature>